<dbReference type="Gene3D" id="3.40.50.80">
    <property type="entry name" value="Nucleotide-binding domain of ferredoxin-NADP reductase (FNR) module"/>
    <property type="match status" value="1"/>
</dbReference>
<organism evidence="12 13">
    <name type="scientific">Nocardioides jiangsuensis</name>
    <dbReference type="NCBI Taxonomy" id="2866161"/>
    <lineage>
        <taxon>Bacteria</taxon>
        <taxon>Bacillati</taxon>
        <taxon>Actinomycetota</taxon>
        <taxon>Actinomycetes</taxon>
        <taxon>Propionibacteriales</taxon>
        <taxon>Nocardioidaceae</taxon>
        <taxon>Nocardioides</taxon>
    </lineage>
</organism>
<dbReference type="Pfam" id="PF00970">
    <property type="entry name" value="FAD_binding_6"/>
    <property type="match status" value="1"/>
</dbReference>
<dbReference type="PANTHER" id="PTHR47354">
    <property type="entry name" value="NADH OXIDOREDUCTASE HCR"/>
    <property type="match status" value="1"/>
</dbReference>
<dbReference type="Gene3D" id="3.10.20.30">
    <property type="match status" value="1"/>
</dbReference>
<evidence type="ECO:0000256" key="8">
    <source>
        <dbReference type="ARBA" id="ARBA00023014"/>
    </source>
</evidence>
<dbReference type="PRINTS" id="PR00409">
    <property type="entry name" value="PHDIOXRDTASE"/>
</dbReference>
<dbReference type="PROSITE" id="PS51085">
    <property type="entry name" value="2FE2S_FER_2"/>
    <property type="match status" value="1"/>
</dbReference>
<evidence type="ECO:0000256" key="4">
    <source>
        <dbReference type="ARBA" id="ARBA00022723"/>
    </source>
</evidence>
<dbReference type="InterPro" id="IPR036010">
    <property type="entry name" value="2Fe-2S_ferredoxin-like_sf"/>
</dbReference>
<proteinExistence type="predicted"/>
<dbReference type="Pfam" id="PF00111">
    <property type="entry name" value="Fer2"/>
    <property type="match status" value="1"/>
</dbReference>
<keyword evidence="13" id="KW-1185">Reference proteome</keyword>
<evidence type="ECO:0000313" key="13">
    <source>
        <dbReference type="Proteomes" id="UP000754710"/>
    </source>
</evidence>
<evidence type="ECO:0000256" key="1">
    <source>
        <dbReference type="ARBA" id="ARBA00001974"/>
    </source>
</evidence>
<evidence type="ECO:0000256" key="5">
    <source>
        <dbReference type="ARBA" id="ARBA00022827"/>
    </source>
</evidence>
<reference evidence="12 13" key="1">
    <citation type="submission" date="2021-08" db="EMBL/GenBank/DDBJ databases">
        <title>Nocardioides bacterium WL0053 sp. nov., isolated from the sediment.</title>
        <authorList>
            <person name="Wang L."/>
            <person name="Zhang D."/>
            <person name="Zhang A."/>
        </authorList>
    </citation>
    <scope>NUCLEOTIDE SEQUENCE [LARGE SCALE GENOMIC DNA]</scope>
    <source>
        <strain evidence="12 13">WL0053</strain>
    </source>
</reference>
<feature type="region of interest" description="Disordered" evidence="9">
    <location>
        <begin position="1"/>
        <end position="20"/>
    </location>
</feature>
<dbReference type="SUPFAM" id="SSF52343">
    <property type="entry name" value="Ferredoxin reductase-like, C-terminal NADP-linked domain"/>
    <property type="match status" value="1"/>
</dbReference>
<dbReference type="Pfam" id="PF00175">
    <property type="entry name" value="NAD_binding_1"/>
    <property type="match status" value="1"/>
</dbReference>
<dbReference type="InterPro" id="IPR001433">
    <property type="entry name" value="OxRdtase_FAD/NAD-bd"/>
</dbReference>
<comment type="cofactor">
    <cofactor evidence="1">
        <name>FAD</name>
        <dbReference type="ChEBI" id="CHEBI:57692"/>
    </cofactor>
</comment>
<evidence type="ECO:0000256" key="2">
    <source>
        <dbReference type="ARBA" id="ARBA00022630"/>
    </source>
</evidence>
<feature type="domain" description="2Fe-2S ferredoxin-type" evidence="10">
    <location>
        <begin position="287"/>
        <end position="372"/>
    </location>
</feature>
<keyword evidence="4" id="KW-0479">Metal-binding</keyword>
<evidence type="ECO:0000256" key="9">
    <source>
        <dbReference type="SAM" id="MobiDB-lite"/>
    </source>
</evidence>
<dbReference type="InterPro" id="IPR012675">
    <property type="entry name" value="Beta-grasp_dom_sf"/>
</dbReference>
<dbReference type="InterPro" id="IPR017938">
    <property type="entry name" value="Riboflavin_synthase-like_b-brl"/>
</dbReference>
<evidence type="ECO:0000259" key="11">
    <source>
        <dbReference type="PROSITE" id="PS51384"/>
    </source>
</evidence>
<dbReference type="CDD" id="cd00207">
    <property type="entry name" value="fer2"/>
    <property type="match status" value="1"/>
</dbReference>
<keyword evidence="6" id="KW-0560">Oxidoreductase</keyword>
<dbReference type="SUPFAM" id="SSF63380">
    <property type="entry name" value="Riboflavin synthase domain-like"/>
    <property type="match status" value="1"/>
</dbReference>
<comment type="caution">
    <text evidence="12">The sequence shown here is derived from an EMBL/GenBank/DDBJ whole genome shotgun (WGS) entry which is preliminary data.</text>
</comment>
<dbReference type="Gene3D" id="2.40.30.10">
    <property type="entry name" value="Translation factors"/>
    <property type="match status" value="1"/>
</dbReference>
<dbReference type="InterPro" id="IPR017927">
    <property type="entry name" value="FAD-bd_FR_type"/>
</dbReference>
<dbReference type="InterPro" id="IPR001041">
    <property type="entry name" value="2Fe-2S_ferredoxin-type"/>
</dbReference>
<keyword evidence="7" id="KW-0408">Iron</keyword>
<name>A0ABS7RIJ3_9ACTN</name>
<dbReference type="SUPFAM" id="SSF54292">
    <property type="entry name" value="2Fe-2S ferredoxin-like"/>
    <property type="match status" value="1"/>
</dbReference>
<keyword evidence="5" id="KW-0274">FAD</keyword>
<dbReference type="InterPro" id="IPR050415">
    <property type="entry name" value="MRET"/>
</dbReference>
<dbReference type="PROSITE" id="PS51384">
    <property type="entry name" value="FAD_FR"/>
    <property type="match status" value="1"/>
</dbReference>
<keyword evidence="8" id="KW-0411">Iron-sulfur</keyword>
<evidence type="ECO:0000256" key="7">
    <source>
        <dbReference type="ARBA" id="ARBA00023004"/>
    </source>
</evidence>
<keyword evidence="2" id="KW-0285">Flavoprotein</keyword>
<dbReference type="InterPro" id="IPR008333">
    <property type="entry name" value="Cbr1-like_FAD-bd_dom"/>
</dbReference>
<dbReference type="PANTHER" id="PTHR47354:SF6">
    <property type="entry name" value="NADH OXIDOREDUCTASE HCR"/>
    <property type="match status" value="1"/>
</dbReference>
<sequence>MSFSVRPSRATGDRSPSTVTASLRDRALRLAERVTTPLQPSDYLDMFRPLRRGADLRARVVEVRPETGDAVTVVLRPGGAWQGHVPGQYVRVGLDVNGVRLWRSYSLTSTPEAPDGLLTITAKAVPDGTVSLHLAQELRAGQLVHLDQALGDFVLPDPAPDKVLFVTGGSGITPVMGMLRSGLDRLRDVVLVHSERSAEDVIFGDELRALATDGRLRLVEQHTDSAGRLDVEALAALVPDLAERETWACGPSGLLDAIEEHWAAAGLADRLHTERFKVELAEPGEGGTVTFTQDGTVLEVDGATPILDAGEEAGVLMPSGCRMGICYSCVLPLRQGAVRDLRSGDLTTAVPGDGVLVQTCVSAPAGACDIDL</sequence>
<gene>
    <name evidence="12" type="ORF">K1X13_08455</name>
</gene>
<dbReference type="InterPro" id="IPR039261">
    <property type="entry name" value="FNR_nucleotide-bd"/>
</dbReference>
<evidence type="ECO:0000313" key="12">
    <source>
        <dbReference type="EMBL" id="MBY9074849.1"/>
    </source>
</evidence>
<evidence type="ECO:0000256" key="3">
    <source>
        <dbReference type="ARBA" id="ARBA00022714"/>
    </source>
</evidence>
<evidence type="ECO:0000256" key="6">
    <source>
        <dbReference type="ARBA" id="ARBA00023002"/>
    </source>
</evidence>
<protein>
    <submittedName>
        <fullName evidence="12">Ferredoxin reductase</fullName>
    </submittedName>
</protein>
<dbReference type="CDD" id="cd06216">
    <property type="entry name" value="FNR_iron_sulfur_binding_2"/>
    <property type="match status" value="1"/>
</dbReference>
<dbReference type="EMBL" id="JAIEZQ010000002">
    <property type="protein sequence ID" value="MBY9074849.1"/>
    <property type="molecule type" value="Genomic_DNA"/>
</dbReference>
<evidence type="ECO:0000259" key="10">
    <source>
        <dbReference type="PROSITE" id="PS51085"/>
    </source>
</evidence>
<keyword evidence="3" id="KW-0001">2Fe-2S</keyword>
<feature type="domain" description="FAD-binding FR-type" evidence="11">
    <location>
        <begin position="53"/>
        <end position="156"/>
    </location>
</feature>
<dbReference type="RefSeq" id="WP_221024666.1">
    <property type="nucleotide sequence ID" value="NZ_JAIEZQ010000002.1"/>
</dbReference>
<accession>A0ABS7RIJ3</accession>
<dbReference type="Proteomes" id="UP000754710">
    <property type="component" value="Unassembled WGS sequence"/>
</dbReference>